<dbReference type="EMBL" id="OB660045">
    <property type="protein sequence ID" value="CAD7222315.1"/>
    <property type="molecule type" value="Genomic_DNA"/>
</dbReference>
<dbReference type="InterPro" id="IPR014848">
    <property type="entry name" value="Rgp1"/>
</dbReference>
<dbReference type="Pfam" id="PF08737">
    <property type="entry name" value="Rgp1"/>
    <property type="match status" value="2"/>
</dbReference>
<dbReference type="PANTHER" id="PTHR12507">
    <property type="entry name" value="REDUCED GROWTH PHENOTYPE 1 RGP1, YEAST -RELATED"/>
    <property type="match status" value="1"/>
</dbReference>
<evidence type="ECO:0000313" key="1">
    <source>
        <dbReference type="EMBL" id="CAD7222315.1"/>
    </source>
</evidence>
<reference evidence="1" key="1">
    <citation type="submission" date="2020-11" db="EMBL/GenBank/DDBJ databases">
        <authorList>
            <person name="Tran Van P."/>
        </authorList>
    </citation>
    <scope>NUCLEOTIDE SEQUENCE</scope>
</reference>
<protein>
    <submittedName>
        <fullName evidence="1">Uncharacterized protein</fullName>
    </submittedName>
</protein>
<name>A0A7R8W0C0_9CRUS</name>
<accession>A0A7R8W0C0</accession>
<sequence>MIEVSAEVLRGPVFLAGEIVEASITFCCRSSAPNGLPDEGEETLALASVQINCVRVFLLDKKRATNTGNANTSMGTAFLSHRGEAGEVVFATSPKILFCDLTLRVGERKTCEETECLKLMKETIYLVETYYQRMHTYSELLPINIPPSYRGHSIKQSYKLVVGTQRPGQPIKVIRLPLRVLTLPPGSDSVTPVVAPANPFLGGFLGKAEPVLSLETALQVLQNISARRSPSVFVITHSRGHVARFCLYKSCYKLGEDIVGTFDFRRSYQIPCIQFLVTLQSLEIVRDQDPEKPSVTSYNNYHEDCMFRDSSHVVLPIPLHVTPSFKSDAVTLSWRLHFEFVLSTVPIPTFAAPRSDDLITGAAWEAPSQLDIETMIWDLPITLVPSSPLNIAQGLHLEPQTALVL</sequence>
<dbReference type="AlphaFoldDB" id="A0A7R8W0C0"/>
<organism evidence="1">
    <name type="scientific">Cyprideis torosa</name>
    <dbReference type="NCBI Taxonomy" id="163714"/>
    <lineage>
        <taxon>Eukaryota</taxon>
        <taxon>Metazoa</taxon>
        <taxon>Ecdysozoa</taxon>
        <taxon>Arthropoda</taxon>
        <taxon>Crustacea</taxon>
        <taxon>Oligostraca</taxon>
        <taxon>Ostracoda</taxon>
        <taxon>Podocopa</taxon>
        <taxon>Podocopida</taxon>
        <taxon>Cytherocopina</taxon>
        <taxon>Cytheroidea</taxon>
        <taxon>Cytherideidae</taxon>
        <taxon>Cyprideis</taxon>
    </lineage>
</organism>
<proteinExistence type="predicted"/>
<gene>
    <name evidence="1" type="ORF">CTOB1V02_LOCUS326</name>
</gene>
<dbReference type="OrthoDB" id="1918at2759"/>